<name>A0A2U2CF26_9RHOB</name>
<evidence type="ECO:0000313" key="2">
    <source>
        <dbReference type="EMBL" id="PWE30429.1"/>
    </source>
</evidence>
<dbReference type="EMBL" id="QEYD01000003">
    <property type="protein sequence ID" value="PWE30429.1"/>
    <property type="molecule type" value="Genomic_DNA"/>
</dbReference>
<feature type="transmembrane region" description="Helical" evidence="1">
    <location>
        <begin position="68"/>
        <end position="90"/>
    </location>
</feature>
<dbReference type="AlphaFoldDB" id="A0A2U2CF26"/>
<dbReference type="Pfam" id="PF06961">
    <property type="entry name" value="DUF1294"/>
    <property type="match status" value="1"/>
</dbReference>
<comment type="caution">
    <text evidence="2">The sequence shown here is derived from an EMBL/GenBank/DDBJ whole genome shotgun (WGS) entry which is preliminary data.</text>
</comment>
<evidence type="ECO:0000256" key="1">
    <source>
        <dbReference type="SAM" id="Phobius"/>
    </source>
</evidence>
<keyword evidence="1" id="KW-0472">Membrane</keyword>
<dbReference type="InterPro" id="IPR010718">
    <property type="entry name" value="DUF1294"/>
</dbReference>
<keyword evidence="3" id="KW-1185">Reference proteome</keyword>
<dbReference type="Proteomes" id="UP000244940">
    <property type="component" value="Unassembled WGS sequence"/>
</dbReference>
<organism evidence="2 3">
    <name type="scientific">Pararhodobacter marinus</name>
    <dbReference type="NCBI Taxonomy" id="2184063"/>
    <lineage>
        <taxon>Bacteria</taxon>
        <taxon>Pseudomonadati</taxon>
        <taxon>Pseudomonadota</taxon>
        <taxon>Alphaproteobacteria</taxon>
        <taxon>Rhodobacterales</taxon>
        <taxon>Paracoccaceae</taxon>
        <taxon>Pararhodobacter</taxon>
    </lineage>
</organism>
<proteinExistence type="predicted"/>
<sequence length="91" mass="9989">MLALVYLVVVNVAAFAAFARDKRLAIEGRRRVPEDRLLALAFLGGSIGAKIAQMSLRHKIRKEPFRQQLNGIISVQLVALAAAFAIAYLAR</sequence>
<evidence type="ECO:0000313" key="3">
    <source>
        <dbReference type="Proteomes" id="UP000244940"/>
    </source>
</evidence>
<gene>
    <name evidence="2" type="ORF">C4N9_06385</name>
</gene>
<feature type="transmembrane region" description="Helical" evidence="1">
    <location>
        <begin position="38"/>
        <end position="56"/>
    </location>
</feature>
<dbReference type="OrthoDB" id="72963at2"/>
<keyword evidence="1" id="KW-0812">Transmembrane</keyword>
<protein>
    <submittedName>
        <fullName evidence="2">DUF1294 domain-containing protein</fullName>
    </submittedName>
</protein>
<accession>A0A2U2CF26</accession>
<keyword evidence="1" id="KW-1133">Transmembrane helix</keyword>
<reference evidence="2 3" key="1">
    <citation type="submission" date="2018-05" db="EMBL/GenBank/DDBJ databases">
        <title>Pararhodobacter marina sp. nov., isolated from deep-sea water of the Indian Ocean.</title>
        <authorList>
            <person name="Lai Q.Sr."/>
            <person name="Liu X."/>
            <person name="Shao Z."/>
        </authorList>
    </citation>
    <scope>NUCLEOTIDE SEQUENCE [LARGE SCALE GENOMIC DNA]</scope>
    <source>
        <strain evidence="2 3">CIC4N-9</strain>
    </source>
</reference>